<proteinExistence type="predicted"/>
<dbReference type="SUPFAM" id="SSF56796">
    <property type="entry name" value="Dehydroquinate synthase-like"/>
    <property type="match status" value="1"/>
</dbReference>
<evidence type="ECO:0000313" key="4">
    <source>
        <dbReference type="EMBL" id="MBW5420904.1"/>
    </source>
</evidence>
<evidence type="ECO:0000256" key="1">
    <source>
        <dbReference type="ARBA" id="ARBA00023002"/>
    </source>
</evidence>
<dbReference type="PANTHER" id="PTHR11496">
    <property type="entry name" value="ALCOHOL DEHYDROGENASE"/>
    <property type="match status" value="1"/>
</dbReference>
<dbReference type="InterPro" id="IPR056798">
    <property type="entry name" value="ADH_Fe_C"/>
</dbReference>
<protein>
    <submittedName>
        <fullName evidence="4">Iron-containing alcohol dehydrogenase</fullName>
    </submittedName>
</protein>
<dbReference type="Pfam" id="PF00465">
    <property type="entry name" value="Fe-ADH"/>
    <property type="match status" value="1"/>
</dbReference>
<dbReference type="Gene3D" id="3.40.50.1970">
    <property type="match status" value="1"/>
</dbReference>
<evidence type="ECO:0000313" key="5">
    <source>
        <dbReference type="Proteomes" id="UP001197114"/>
    </source>
</evidence>
<dbReference type="RefSeq" id="WP_219687460.1">
    <property type="nucleotide sequence ID" value="NZ_WMBF01000024.1"/>
</dbReference>
<reference evidence="4 5" key="1">
    <citation type="submission" date="2019-11" db="EMBL/GenBank/DDBJ databases">
        <authorList>
            <person name="Ay H."/>
        </authorList>
    </citation>
    <scope>NUCLEOTIDE SEQUENCE [LARGE SCALE GENOMIC DNA]</scope>
    <source>
        <strain evidence="4 5">BG9H</strain>
    </source>
</reference>
<dbReference type="InterPro" id="IPR001670">
    <property type="entry name" value="ADH_Fe/GldA"/>
</dbReference>
<dbReference type="Pfam" id="PF25137">
    <property type="entry name" value="ADH_Fe_C"/>
    <property type="match status" value="1"/>
</dbReference>
<keyword evidence="1" id="KW-0560">Oxidoreductase</keyword>
<dbReference type="Proteomes" id="UP001197114">
    <property type="component" value="Unassembled WGS sequence"/>
</dbReference>
<feature type="domain" description="Fe-containing alcohol dehydrogenase-like C-terminal" evidence="3">
    <location>
        <begin position="189"/>
        <end position="343"/>
    </location>
</feature>
<accession>A0ABS6YHM0</accession>
<name>A0ABS6YHM0_9ACTN</name>
<dbReference type="Gene3D" id="1.20.1090.10">
    <property type="entry name" value="Dehydroquinate synthase-like - alpha domain"/>
    <property type="match status" value="1"/>
</dbReference>
<evidence type="ECO:0000259" key="3">
    <source>
        <dbReference type="Pfam" id="PF25137"/>
    </source>
</evidence>
<keyword evidence="5" id="KW-1185">Reference proteome</keyword>
<sequence length="372" mass="38701">MHFDFHIPTRIRFGRGRLDELGSVVAEFADSALLMTGRHAMKAAGFQERALASLRAAGVRGVVFDQISANPRSDEVDRALELARGLKVGAVVGMGGGSVLDSAKATAAAIHLGPVGPLVGTTLAADTPTLPMIAVPTTAGSGAEVTKGAILTDTARGFKSGIRGDAIFPRAALVDPALTNGLPRHVALESGFDALAHAIEGAVARRSTALNKNLSRQAVDLLSVRLREVADGRADAESWDALSLAALLGGINVATASTCLPHRLQQAMGRGARNEPSHGLGLAILYPAWLRAAYPYAPTAFDDLAAVLGDESIHQGVGRLLKDTGLDITLTAAGYAADDIAGFLANLSGNVDNDPITDIPRELIDEIYRNSL</sequence>
<comment type="caution">
    <text evidence="4">The sequence shown here is derived from an EMBL/GenBank/DDBJ whole genome shotgun (WGS) entry which is preliminary data.</text>
</comment>
<dbReference type="InterPro" id="IPR039697">
    <property type="entry name" value="Alcohol_dehydrogenase_Fe"/>
</dbReference>
<dbReference type="InterPro" id="IPR018211">
    <property type="entry name" value="ADH_Fe_CS"/>
</dbReference>
<dbReference type="PROSITE" id="PS00913">
    <property type="entry name" value="ADH_IRON_1"/>
    <property type="match status" value="1"/>
</dbReference>
<dbReference type="EMBL" id="WMBF01000024">
    <property type="protein sequence ID" value="MBW5420904.1"/>
    <property type="molecule type" value="Genomic_DNA"/>
</dbReference>
<evidence type="ECO:0000259" key="2">
    <source>
        <dbReference type="Pfam" id="PF00465"/>
    </source>
</evidence>
<dbReference type="PANTHER" id="PTHR11496:SF103">
    <property type="entry name" value="DEHYDROGENASE, PUTATIVE-RELATED"/>
    <property type="match status" value="1"/>
</dbReference>
<gene>
    <name evidence="4" type="ORF">GKQ77_04870</name>
</gene>
<organism evidence="4 5">
    <name type="scientific">Streptomyces anatolicus</name>
    <dbReference type="NCBI Taxonomy" id="2675858"/>
    <lineage>
        <taxon>Bacteria</taxon>
        <taxon>Bacillati</taxon>
        <taxon>Actinomycetota</taxon>
        <taxon>Actinomycetes</taxon>
        <taxon>Kitasatosporales</taxon>
        <taxon>Streptomycetaceae</taxon>
        <taxon>Streptomyces</taxon>
    </lineage>
</organism>
<feature type="domain" description="Alcohol dehydrogenase iron-type/glycerol dehydrogenase GldA" evidence="2">
    <location>
        <begin position="8"/>
        <end position="176"/>
    </location>
</feature>